<accession>A0ACB6F6P7</accession>
<sequence length="284" mass="32074">MATAKACIRAVRSPQNVLILKGIVAADALKILDELLQGIRKVNERNSTLQLWDIFSLICASGAAGKMAILLGPAQQTLEECREFLQLVEDKRTSLSGFGSDFESMADYLQIRRDVKERLVRAPPQGGQCEAVVWDYYYADESPKEIKTAERKLTLEDYFWKACCVREYPPLGIQDPNNPKFPWHSLIKAAKTDNKLQGSAIYVSIRTRTENPLELASELVDLKLEGIMHYPFFVDGPQRIGSKSHDQMMEAAVMDLDRRLGDGQIHIDRLVNNQANQSEHPRLN</sequence>
<dbReference type="Proteomes" id="UP000293547">
    <property type="component" value="Unassembled WGS sequence"/>
</dbReference>
<keyword evidence="2" id="KW-1185">Reference proteome</keyword>
<comment type="caution">
    <text evidence="1">The sequence shown here is derived from an EMBL/GenBank/DDBJ whole genome shotgun (WGS) entry which is preliminary data.</text>
</comment>
<evidence type="ECO:0000313" key="1">
    <source>
        <dbReference type="EMBL" id="KAB2100060.1"/>
    </source>
</evidence>
<dbReference type="EMBL" id="PDWZ02000014">
    <property type="protein sequence ID" value="KAB2100060.1"/>
    <property type="molecule type" value="Genomic_DNA"/>
</dbReference>
<name>A0ACB6F6P7_9PLEO</name>
<reference evidence="1 2" key="1">
    <citation type="journal article" date="2019" name="bioRxiv">
        <title>Genomics, evolutionary history and diagnostics of the Alternaria alternata species group including apple and Asian pear pathotypes.</title>
        <authorList>
            <person name="Armitage A.D."/>
            <person name="Cockerton H.M."/>
            <person name="Sreenivasaprasad S."/>
            <person name="Woodhall J.W."/>
            <person name="Lane C.R."/>
            <person name="Harrison R.J."/>
            <person name="Clarkson J.P."/>
        </authorList>
    </citation>
    <scope>NUCLEOTIDE SEQUENCE [LARGE SCALE GENOMIC DNA]</scope>
    <source>
        <strain evidence="1 2">FERA 650</strain>
    </source>
</reference>
<evidence type="ECO:0000313" key="2">
    <source>
        <dbReference type="Proteomes" id="UP000293547"/>
    </source>
</evidence>
<organism evidence="1 2">
    <name type="scientific">Alternaria gaisen</name>
    <dbReference type="NCBI Taxonomy" id="167740"/>
    <lineage>
        <taxon>Eukaryota</taxon>
        <taxon>Fungi</taxon>
        <taxon>Dikarya</taxon>
        <taxon>Ascomycota</taxon>
        <taxon>Pezizomycotina</taxon>
        <taxon>Dothideomycetes</taxon>
        <taxon>Pleosporomycetidae</taxon>
        <taxon>Pleosporales</taxon>
        <taxon>Pleosporineae</taxon>
        <taxon>Pleosporaceae</taxon>
        <taxon>Alternaria</taxon>
        <taxon>Alternaria sect. Alternaria</taxon>
    </lineage>
</organism>
<proteinExistence type="predicted"/>
<gene>
    <name evidence="1" type="ORF">AG0111_0g11674</name>
</gene>
<protein>
    <submittedName>
        <fullName evidence="1">Uncharacterized protein</fullName>
    </submittedName>
</protein>